<dbReference type="PANTHER" id="PTHR47053:SF1">
    <property type="entry name" value="MUREIN DD-ENDOPEPTIDASE MEPH-RELATED"/>
    <property type="match status" value="1"/>
</dbReference>
<gene>
    <name evidence="8" type="ORF">EFL95_02455</name>
</gene>
<feature type="signal peptide" evidence="6">
    <location>
        <begin position="1"/>
        <end position="23"/>
    </location>
</feature>
<proteinExistence type="inferred from homology"/>
<evidence type="ECO:0000256" key="1">
    <source>
        <dbReference type="ARBA" id="ARBA00007074"/>
    </source>
</evidence>
<dbReference type="Gene3D" id="3.90.1720.10">
    <property type="entry name" value="endopeptidase domain like (from Nostoc punctiforme)"/>
    <property type="match status" value="1"/>
</dbReference>
<dbReference type="Proteomes" id="UP000277094">
    <property type="component" value="Unassembled WGS sequence"/>
</dbReference>
<feature type="compositionally biased region" description="Basic and acidic residues" evidence="5">
    <location>
        <begin position="254"/>
        <end position="273"/>
    </location>
</feature>
<protein>
    <submittedName>
        <fullName evidence="8">NlpC/P60 family protein</fullName>
    </submittedName>
</protein>
<dbReference type="InterPro" id="IPR038765">
    <property type="entry name" value="Papain-like_cys_pep_sf"/>
</dbReference>
<dbReference type="Pfam" id="PF00877">
    <property type="entry name" value="NLPC_P60"/>
    <property type="match status" value="1"/>
</dbReference>
<evidence type="ECO:0000256" key="3">
    <source>
        <dbReference type="ARBA" id="ARBA00022801"/>
    </source>
</evidence>
<evidence type="ECO:0000313" key="9">
    <source>
        <dbReference type="Proteomes" id="UP000277094"/>
    </source>
</evidence>
<sequence>MRGIVAVVVAATSVLGVTASAQADRHPGAPTRSEVEHAKAVVAQRTRDVASLQAQLVVANDALQAAGEKAEMAAEAYNGAMYRLQQAKAQTAQAKADAAKAAQNVESERAGIAALVTQGAQDGSSLAGVTAFLGADSIDGVMNRVAAVNSAADSMQARFDQFTAMNALARVAQAKAEKAVQAETKLTKKAATLRAQAAQAANDAQTKASQIGAQRTELVHQLAAAQKISVKLAAQRQRHLEKVAEARAAAAAEAKAKHDAEEATKNSSSHEDENLPEEGGWDLPGLSSPDGTADGAAKAIKFAKAQLGDPYVWAAAGPDRWDCSGLTMMAWKAGGVALPHYSAAQYQLTVHIGVGDLRPGDLVFWGTSPNTIHHVAMYIGDGKIIQAPRTGSYVEISGMYDWIPPNFFGRP</sequence>
<keyword evidence="6" id="KW-0732">Signal</keyword>
<dbReference type="GO" id="GO:0008234">
    <property type="term" value="F:cysteine-type peptidase activity"/>
    <property type="evidence" value="ECO:0007669"/>
    <property type="project" value="UniProtKB-KW"/>
</dbReference>
<dbReference type="PROSITE" id="PS51935">
    <property type="entry name" value="NLPC_P60"/>
    <property type="match status" value="1"/>
</dbReference>
<dbReference type="InterPro" id="IPR000064">
    <property type="entry name" value="NLP_P60_dom"/>
</dbReference>
<dbReference type="AlphaFoldDB" id="A0A3N0E060"/>
<dbReference type="GO" id="GO:0006508">
    <property type="term" value="P:proteolysis"/>
    <property type="evidence" value="ECO:0007669"/>
    <property type="project" value="UniProtKB-KW"/>
</dbReference>
<name>A0A3N0E060_9ACTN</name>
<evidence type="ECO:0000256" key="6">
    <source>
        <dbReference type="SAM" id="SignalP"/>
    </source>
</evidence>
<feature type="domain" description="NlpC/P60" evidence="7">
    <location>
        <begin position="293"/>
        <end position="411"/>
    </location>
</feature>
<keyword evidence="9" id="KW-1185">Reference proteome</keyword>
<comment type="caution">
    <text evidence="8">The sequence shown here is derived from an EMBL/GenBank/DDBJ whole genome shotgun (WGS) entry which is preliminary data.</text>
</comment>
<reference evidence="8 9" key="1">
    <citation type="submission" date="2018-11" db="EMBL/GenBank/DDBJ databases">
        <authorList>
            <person name="Li F."/>
        </authorList>
    </citation>
    <scope>NUCLEOTIDE SEQUENCE [LARGE SCALE GENOMIC DNA]</scope>
    <source>
        <strain evidence="8 9">KIS18-7</strain>
    </source>
</reference>
<evidence type="ECO:0000256" key="4">
    <source>
        <dbReference type="ARBA" id="ARBA00022807"/>
    </source>
</evidence>
<dbReference type="InterPro" id="IPR051202">
    <property type="entry name" value="Peptidase_C40"/>
</dbReference>
<keyword evidence="2" id="KW-0645">Protease</keyword>
<keyword evidence="3" id="KW-0378">Hydrolase</keyword>
<keyword evidence="4" id="KW-0788">Thiol protease</keyword>
<dbReference type="PANTHER" id="PTHR47053">
    <property type="entry name" value="MUREIN DD-ENDOPEPTIDASE MEPH-RELATED"/>
    <property type="match status" value="1"/>
</dbReference>
<evidence type="ECO:0000259" key="7">
    <source>
        <dbReference type="PROSITE" id="PS51935"/>
    </source>
</evidence>
<feature type="chain" id="PRO_5018178781" evidence="6">
    <location>
        <begin position="24"/>
        <end position="411"/>
    </location>
</feature>
<evidence type="ECO:0000256" key="5">
    <source>
        <dbReference type="SAM" id="MobiDB-lite"/>
    </source>
</evidence>
<dbReference type="EMBL" id="RJSG01000001">
    <property type="protein sequence ID" value="RNL81249.1"/>
    <property type="molecule type" value="Genomic_DNA"/>
</dbReference>
<feature type="region of interest" description="Disordered" evidence="5">
    <location>
        <begin position="251"/>
        <end position="292"/>
    </location>
</feature>
<evidence type="ECO:0000313" key="8">
    <source>
        <dbReference type="EMBL" id="RNL81249.1"/>
    </source>
</evidence>
<comment type="similarity">
    <text evidence="1">Belongs to the peptidase C40 family.</text>
</comment>
<evidence type="ECO:0000256" key="2">
    <source>
        <dbReference type="ARBA" id="ARBA00022670"/>
    </source>
</evidence>
<dbReference type="SUPFAM" id="SSF54001">
    <property type="entry name" value="Cysteine proteinases"/>
    <property type="match status" value="1"/>
</dbReference>
<accession>A0A3N0E060</accession>
<organism evidence="8 9">
    <name type="scientific">Nocardioides marmorisolisilvae</name>
    <dbReference type="NCBI Taxonomy" id="1542737"/>
    <lineage>
        <taxon>Bacteria</taxon>
        <taxon>Bacillati</taxon>
        <taxon>Actinomycetota</taxon>
        <taxon>Actinomycetes</taxon>
        <taxon>Propionibacteriales</taxon>
        <taxon>Nocardioidaceae</taxon>
        <taxon>Nocardioides</taxon>
    </lineage>
</organism>